<proteinExistence type="predicted"/>
<dbReference type="InterPro" id="IPR000836">
    <property type="entry name" value="PRTase_dom"/>
</dbReference>
<dbReference type="GO" id="GO:0006564">
    <property type="term" value="P:L-serine biosynthetic process"/>
    <property type="evidence" value="ECO:0007669"/>
    <property type="project" value="TreeGrafter"/>
</dbReference>
<name>A0AA43QV25_9LECA</name>
<dbReference type="Gene3D" id="3.40.50.2020">
    <property type="match status" value="1"/>
</dbReference>
<dbReference type="Pfam" id="PF13207">
    <property type="entry name" value="AAA_17"/>
    <property type="match status" value="1"/>
</dbReference>
<dbReference type="GO" id="GO:0000287">
    <property type="term" value="F:magnesium ion binding"/>
    <property type="evidence" value="ECO:0007669"/>
    <property type="project" value="TreeGrafter"/>
</dbReference>
<protein>
    <recommendedName>
        <fullName evidence="1">Phosphoribosyltransferase domain-containing protein</fullName>
    </recommendedName>
</protein>
<comment type="caution">
    <text evidence="2">The sequence shown here is derived from an EMBL/GenBank/DDBJ whole genome shotgun (WGS) entry which is preliminary data.</text>
</comment>
<sequence length="647" mass="71995">MGQLKEWLGHEDFTFHEGSEQIAKLVPGGLEAFKKMKDNEKEHWRKLAIETIGKESAESGKPAIVTGHYMFWSDEEAVGSVVCTKKDLDVYTHILYLDVPVKWIVDRRRDDKERARPPISKTRVEEWQEFEKRELRRLCREYGILFSLVSPDPTSLSQILRLLQDFRVHSEEYNLIEAKRQLDDAIQSQQNTVLVIDGDRTLATGDTGALFWKAVSKNTGIPGKAETLKDLFSGELKYSYTAFRQATLLCEEAIWANADYVGICDEVARAVTIHPEFVSLLTAMNKQKHVGAIVVTCGLGLIWERIVQKANLAVKVIGGGRITDRFVVTAAVKADLVEHLQKTHQMRVWAFGDSPLDLPMLAQADQAFIVVGEAQTRSKSMDAALASTVLSHQLHGARQVLLPGTVEPRLTALSTINLDDPSFLDTLFAGQATVQENGLEIVCAADKNDYAAKLLATPMRDAANAGPALRTAHRQVGWYLAIEHVTTIIGLESRPIQHVLGRPETGSRLRHEKRTTIVALMRGGEPMATGVSDAFPLAWFVHAKEPEDIKLHHLKGQETVILVDSVVNTGKSIVDAVRHIRKLHATVRIMIVAGVVQKECVSKHVLKNELAQLMGIHLVTLRYSDTKFTGSKATDTGNRLFNTTHLD</sequence>
<dbReference type="PANTHER" id="PTHR43344">
    <property type="entry name" value="PHOSPHOSERINE PHOSPHATASE"/>
    <property type="match status" value="1"/>
</dbReference>
<dbReference type="GO" id="GO:0036424">
    <property type="term" value="F:L-phosphoserine phosphatase activity"/>
    <property type="evidence" value="ECO:0007669"/>
    <property type="project" value="TreeGrafter"/>
</dbReference>
<evidence type="ECO:0000313" key="2">
    <source>
        <dbReference type="EMBL" id="MDI1493105.1"/>
    </source>
</evidence>
<keyword evidence="3" id="KW-1185">Reference proteome</keyword>
<dbReference type="EMBL" id="JAPUFD010000023">
    <property type="protein sequence ID" value="MDI1493105.1"/>
    <property type="molecule type" value="Genomic_DNA"/>
</dbReference>
<dbReference type="Gene3D" id="3.40.50.300">
    <property type="entry name" value="P-loop containing nucleotide triphosphate hydrolases"/>
    <property type="match status" value="1"/>
</dbReference>
<dbReference type="Gene3D" id="3.40.50.1000">
    <property type="entry name" value="HAD superfamily/HAD-like"/>
    <property type="match status" value="1"/>
</dbReference>
<dbReference type="SUPFAM" id="SSF56784">
    <property type="entry name" value="HAD-like"/>
    <property type="match status" value="1"/>
</dbReference>
<evidence type="ECO:0000313" key="3">
    <source>
        <dbReference type="Proteomes" id="UP001161017"/>
    </source>
</evidence>
<accession>A0AA43QV25</accession>
<dbReference type="CDD" id="cd06223">
    <property type="entry name" value="PRTases_typeI"/>
    <property type="match status" value="1"/>
</dbReference>
<dbReference type="Proteomes" id="UP001161017">
    <property type="component" value="Unassembled WGS sequence"/>
</dbReference>
<dbReference type="InterPro" id="IPR023214">
    <property type="entry name" value="HAD_sf"/>
</dbReference>
<dbReference type="InterPro" id="IPR027417">
    <property type="entry name" value="P-loop_NTPase"/>
</dbReference>
<evidence type="ECO:0000259" key="1">
    <source>
        <dbReference type="Pfam" id="PF14681"/>
    </source>
</evidence>
<dbReference type="Pfam" id="PF12710">
    <property type="entry name" value="HAD"/>
    <property type="match status" value="1"/>
</dbReference>
<feature type="domain" description="Phosphoribosyltransferase" evidence="1">
    <location>
        <begin position="451"/>
        <end position="643"/>
    </location>
</feature>
<dbReference type="AlphaFoldDB" id="A0AA43QV25"/>
<dbReference type="InterPro" id="IPR036412">
    <property type="entry name" value="HAD-like_sf"/>
</dbReference>
<dbReference type="GO" id="GO:0005737">
    <property type="term" value="C:cytoplasm"/>
    <property type="evidence" value="ECO:0007669"/>
    <property type="project" value="TreeGrafter"/>
</dbReference>
<reference evidence="2" key="1">
    <citation type="journal article" date="2023" name="Genome Biol. Evol.">
        <title>First Whole Genome Sequence and Flow Cytometry Genome Size Data for the Lichen-Forming Fungus Ramalina farinacea (Ascomycota).</title>
        <authorList>
            <person name="Llewellyn T."/>
            <person name="Mian S."/>
            <person name="Hill R."/>
            <person name="Leitch I.J."/>
            <person name="Gaya E."/>
        </authorList>
    </citation>
    <scope>NUCLEOTIDE SEQUENCE</scope>
    <source>
        <strain evidence="2">LIQ254RAFAR</strain>
    </source>
</reference>
<dbReference type="InterPro" id="IPR029057">
    <property type="entry name" value="PRTase-like"/>
</dbReference>
<dbReference type="SUPFAM" id="SSF53271">
    <property type="entry name" value="PRTase-like"/>
    <property type="match status" value="1"/>
</dbReference>
<dbReference type="InterPro" id="IPR050582">
    <property type="entry name" value="HAD-like_SerB"/>
</dbReference>
<organism evidence="2 3">
    <name type="scientific">Ramalina farinacea</name>
    <dbReference type="NCBI Taxonomy" id="258253"/>
    <lineage>
        <taxon>Eukaryota</taxon>
        <taxon>Fungi</taxon>
        <taxon>Dikarya</taxon>
        <taxon>Ascomycota</taxon>
        <taxon>Pezizomycotina</taxon>
        <taxon>Lecanoromycetes</taxon>
        <taxon>OSLEUM clade</taxon>
        <taxon>Lecanoromycetidae</taxon>
        <taxon>Lecanorales</taxon>
        <taxon>Lecanorineae</taxon>
        <taxon>Ramalinaceae</taxon>
        <taxon>Ramalina</taxon>
    </lineage>
</organism>
<dbReference type="PANTHER" id="PTHR43344:SF20">
    <property type="entry name" value="URACIL PHOSPHORIBOSYLTRANSFERASE"/>
    <property type="match status" value="1"/>
</dbReference>
<gene>
    <name evidence="2" type="ORF">OHK93_004892</name>
</gene>
<dbReference type="Pfam" id="PF14681">
    <property type="entry name" value="UPRTase"/>
    <property type="match status" value="1"/>
</dbReference>